<protein>
    <recommendedName>
        <fullName evidence="6">ABC transporter domain-containing protein</fullName>
    </recommendedName>
</protein>
<dbReference type="Pfam" id="PF23321">
    <property type="entry name" value="R1_ABCA1"/>
    <property type="match status" value="1"/>
</dbReference>
<feature type="transmembrane region" description="Helical" evidence="5">
    <location>
        <begin position="47"/>
        <end position="66"/>
    </location>
</feature>
<comment type="caution">
    <text evidence="7">The sequence shown here is derived from an EMBL/GenBank/DDBJ whole genome shotgun (WGS) entry which is preliminary data.</text>
</comment>
<dbReference type="AlphaFoldDB" id="A0A814JMR9"/>
<comment type="subcellular location">
    <subcellularLocation>
        <location evidence="1">Membrane</location>
        <topology evidence="1">Multi-pass membrane protein</topology>
    </subcellularLocation>
</comment>
<dbReference type="InterPro" id="IPR026082">
    <property type="entry name" value="ABCA"/>
</dbReference>
<name>A0A814JMR9_9BILA</name>
<dbReference type="InterPro" id="IPR013525">
    <property type="entry name" value="ABC2_TM"/>
</dbReference>
<accession>A0A814JMR9</accession>
<reference evidence="7" key="1">
    <citation type="submission" date="2021-02" db="EMBL/GenBank/DDBJ databases">
        <authorList>
            <person name="Nowell W R."/>
        </authorList>
    </citation>
    <scope>NUCLEOTIDE SEQUENCE</scope>
    <source>
        <strain evidence="7">Ploen Becks lab</strain>
    </source>
</reference>
<dbReference type="InterPro" id="IPR056264">
    <property type="entry name" value="R2_ABCA1-4-like"/>
</dbReference>
<evidence type="ECO:0000256" key="2">
    <source>
        <dbReference type="ARBA" id="ARBA00022692"/>
    </source>
</evidence>
<evidence type="ECO:0000313" key="7">
    <source>
        <dbReference type="EMBL" id="CAF1041355.1"/>
    </source>
</evidence>
<dbReference type="SUPFAM" id="SSF52540">
    <property type="entry name" value="P-loop containing nucleoside triphosphate hydrolases"/>
    <property type="match status" value="1"/>
</dbReference>
<evidence type="ECO:0000256" key="1">
    <source>
        <dbReference type="ARBA" id="ARBA00004141"/>
    </source>
</evidence>
<dbReference type="GO" id="GO:0140359">
    <property type="term" value="F:ABC-type transporter activity"/>
    <property type="evidence" value="ECO:0007669"/>
    <property type="project" value="InterPro"/>
</dbReference>
<dbReference type="OrthoDB" id="10255969at2759"/>
<dbReference type="PROSITE" id="PS00211">
    <property type="entry name" value="ABC_TRANSPORTER_1"/>
    <property type="match status" value="1"/>
</dbReference>
<feature type="domain" description="ABC transporter" evidence="6">
    <location>
        <begin position="258"/>
        <end position="517"/>
    </location>
</feature>
<evidence type="ECO:0000259" key="6">
    <source>
        <dbReference type="PROSITE" id="PS50893"/>
    </source>
</evidence>
<dbReference type="PANTHER" id="PTHR19229">
    <property type="entry name" value="ATP-BINDING CASSETTE TRANSPORTER SUBFAMILY A ABCA"/>
    <property type="match status" value="1"/>
</dbReference>
<dbReference type="InterPro" id="IPR027417">
    <property type="entry name" value="P-loop_NTPase"/>
</dbReference>
<feature type="transmembrane region" description="Helical" evidence="5">
    <location>
        <begin position="190"/>
        <end position="211"/>
    </location>
</feature>
<dbReference type="Gene3D" id="3.40.50.300">
    <property type="entry name" value="P-loop containing nucleotide triphosphate hydrolases"/>
    <property type="match status" value="1"/>
</dbReference>
<evidence type="ECO:0000313" key="8">
    <source>
        <dbReference type="Proteomes" id="UP000663879"/>
    </source>
</evidence>
<dbReference type="Pfam" id="PF00005">
    <property type="entry name" value="ABC_tran"/>
    <property type="match status" value="1"/>
</dbReference>
<feature type="transmembrane region" description="Helical" evidence="5">
    <location>
        <begin position="78"/>
        <end position="100"/>
    </location>
</feature>
<dbReference type="GO" id="GO:0016887">
    <property type="term" value="F:ATP hydrolysis activity"/>
    <property type="evidence" value="ECO:0007669"/>
    <property type="project" value="InterPro"/>
</dbReference>
<sequence>MSSGSPLMFWLSAFVWDFINYLIPVVFLIGVLMIFQVNQLIGEERIFYLLIILSLYGMAHIPQAYLFSLKFDVPSNGFSFITAWNIMSSQIGLIIIQILSIPSLGNSHHAEYIEPIFSMLFPNFAMGQSIIDMHNNFENLKICQDAYYGCRFEANPCCRYSKYLKREKPCGDFDCLYWNSDYWSWQKPGLSLHAFNMFIQFLINSLLLILIETSQFKKLTSNKISKKQEFKYLEKDSDVEHEEKRIQKSIENNTTDTLIVSNLSKFYSNFHAVKNISFGVNVNECFGFLGLNGAGKSSTFKMITGEEAINEGQIIINKINIKHDPDKFRCLFGYCPQTDPLIEQMTVLETIEMFAKLRGIKKELVLKTSLSLIELLDLKEHENKMCFTLSGGNKRKLSVAISLVGSPSVILLDEPSSMDEAEALCSKVSIMVNGELKCHGSLQHLKNKYGDGFTLEVRIKSNNFRDFIEFMKSSFDFCEVNETRDSYMNFKINTLSKKNSLSNIFSVMESSKKKFSIQHYCLSQTNLEQIFFKFVSSQLNHDK</sequence>
<dbReference type="PROSITE" id="PS50893">
    <property type="entry name" value="ABC_TRANSPORTER_2"/>
    <property type="match status" value="1"/>
</dbReference>
<feature type="transmembrane region" description="Helical" evidence="5">
    <location>
        <begin position="13"/>
        <end position="35"/>
    </location>
</feature>
<keyword evidence="8" id="KW-1185">Reference proteome</keyword>
<dbReference type="PANTHER" id="PTHR19229:SF250">
    <property type="entry name" value="ABC TRANSPORTER DOMAIN-CONTAINING PROTEIN-RELATED"/>
    <property type="match status" value="1"/>
</dbReference>
<dbReference type="GO" id="GO:0005319">
    <property type="term" value="F:lipid transporter activity"/>
    <property type="evidence" value="ECO:0007669"/>
    <property type="project" value="TreeGrafter"/>
</dbReference>
<dbReference type="InterPro" id="IPR003439">
    <property type="entry name" value="ABC_transporter-like_ATP-bd"/>
</dbReference>
<keyword evidence="3 5" id="KW-1133">Transmembrane helix</keyword>
<dbReference type="CDD" id="cd03263">
    <property type="entry name" value="ABC_subfamily_A"/>
    <property type="match status" value="1"/>
</dbReference>
<dbReference type="InterPro" id="IPR017871">
    <property type="entry name" value="ABC_transporter-like_CS"/>
</dbReference>
<evidence type="ECO:0000256" key="5">
    <source>
        <dbReference type="SAM" id="Phobius"/>
    </source>
</evidence>
<dbReference type="GO" id="GO:0016020">
    <property type="term" value="C:membrane"/>
    <property type="evidence" value="ECO:0007669"/>
    <property type="project" value="UniProtKB-SubCell"/>
</dbReference>
<organism evidence="7 8">
    <name type="scientific">Brachionus calyciflorus</name>
    <dbReference type="NCBI Taxonomy" id="104777"/>
    <lineage>
        <taxon>Eukaryota</taxon>
        <taxon>Metazoa</taxon>
        <taxon>Spiralia</taxon>
        <taxon>Gnathifera</taxon>
        <taxon>Rotifera</taxon>
        <taxon>Eurotatoria</taxon>
        <taxon>Monogononta</taxon>
        <taxon>Pseudotrocha</taxon>
        <taxon>Ploima</taxon>
        <taxon>Brachionidae</taxon>
        <taxon>Brachionus</taxon>
    </lineage>
</organism>
<dbReference type="GO" id="GO:0005524">
    <property type="term" value="F:ATP binding"/>
    <property type="evidence" value="ECO:0007669"/>
    <property type="project" value="InterPro"/>
</dbReference>
<keyword evidence="2 5" id="KW-0812">Transmembrane</keyword>
<dbReference type="Pfam" id="PF12698">
    <property type="entry name" value="ABC2_membrane_3"/>
    <property type="match status" value="1"/>
</dbReference>
<evidence type="ECO:0000256" key="3">
    <source>
        <dbReference type="ARBA" id="ARBA00022989"/>
    </source>
</evidence>
<dbReference type="EMBL" id="CAJNOC010005063">
    <property type="protein sequence ID" value="CAF1041355.1"/>
    <property type="molecule type" value="Genomic_DNA"/>
</dbReference>
<keyword evidence="4 5" id="KW-0472">Membrane</keyword>
<dbReference type="Proteomes" id="UP000663879">
    <property type="component" value="Unassembled WGS sequence"/>
</dbReference>
<proteinExistence type="predicted"/>
<gene>
    <name evidence="7" type="ORF">OXX778_LOCUS18365</name>
</gene>
<evidence type="ECO:0000256" key="4">
    <source>
        <dbReference type="ARBA" id="ARBA00023136"/>
    </source>
</evidence>